<reference evidence="2" key="2">
    <citation type="journal article" date="2023" name="Science">
        <title>Genomic signatures of disease resistance in endangered staghorn corals.</title>
        <authorList>
            <person name="Vollmer S.V."/>
            <person name="Selwyn J.D."/>
            <person name="Despard B.A."/>
            <person name="Roesel C.L."/>
        </authorList>
    </citation>
    <scope>NUCLEOTIDE SEQUENCE</scope>
    <source>
        <strain evidence="2">K2</strain>
    </source>
</reference>
<keyword evidence="1" id="KW-1133">Transmembrane helix</keyword>
<evidence type="ECO:0000256" key="1">
    <source>
        <dbReference type="SAM" id="Phobius"/>
    </source>
</evidence>
<proteinExistence type="predicted"/>
<keyword evidence="3" id="KW-1185">Reference proteome</keyword>
<dbReference type="AlphaFoldDB" id="A0AAD9V6E1"/>
<dbReference type="Proteomes" id="UP001249851">
    <property type="component" value="Unassembled WGS sequence"/>
</dbReference>
<reference evidence="2" key="1">
    <citation type="journal article" date="2023" name="G3 (Bethesda)">
        <title>Whole genome assembly and annotation of the endangered Caribbean coral Acropora cervicornis.</title>
        <authorList>
            <person name="Selwyn J.D."/>
            <person name="Vollmer S.V."/>
        </authorList>
    </citation>
    <scope>NUCLEOTIDE SEQUENCE</scope>
    <source>
        <strain evidence="2">K2</strain>
    </source>
</reference>
<name>A0AAD9V6E1_ACRCE</name>
<organism evidence="2 3">
    <name type="scientific">Acropora cervicornis</name>
    <name type="common">Staghorn coral</name>
    <dbReference type="NCBI Taxonomy" id="6130"/>
    <lineage>
        <taxon>Eukaryota</taxon>
        <taxon>Metazoa</taxon>
        <taxon>Cnidaria</taxon>
        <taxon>Anthozoa</taxon>
        <taxon>Hexacorallia</taxon>
        <taxon>Scleractinia</taxon>
        <taxon>Astrocoeniina</taxon>
        <taxon>Acroporidae</taxon>
        <taxon>Acropora</taxon>
    </lineage>
</organism>
<evidence type="ECO:0000313" key="2">
    <source>
        <dbReference type="EMBL" id="KAK2562966.1"/>
    </source>
</evidence>
<accession>A0AAD9V6E1</accession>
<feature type="transmembrane region" description="Helical" evidence="1">
    <location>
        <begin position="185"/>
        <end position="218"/>
    </location>
</feature>
<protein>
    <submittedName>
        <fullName evidence="2">Uncharacterized protein</fullName>
    </submittedName>
</protein>
<evidence type="ECO:0000313" key="3">
    <source>
        <dbReference type="Proteomes" id="UP001249851"/>
    </source>
</evidence>
<keyword evidence="1" id="KW-0472">Membrane</keyword>
<comment type="caution">
    <text evidence="2">The sequence shown here is derived from an EMBL/GenBank/DDBJ whole genome shotgun (WGS) entry which is preliminary data.</text>
</comment>
<sequence length="223" mass="25139">MDDGVRRINVSEAESDQMTTGSFEAGTSQKAPRIIARSISFLNWAVDLIFLVLSGSESEMNLQVGSDTWLGFTRLQNEAELISKWSIVLVNNEGRDFCKYVFDLPSSLAYFFQGSKCFPKIRPIAMTNNSGGYFNTSPAPEVTNNTHPHQESHIVAVEPPERDCYFYCFNCSKDYQWYDLRGKGLCWILLLLLLWLTVGAVTVLLIVIAMVLASIFGFHVKEQ</sequence>
<dbReference type="EMBL" id="JARQWQ010000027">
    <property type="protein sequence ID" value="KAK2562966.1"/>
    <property type="molecule type" value="Genomic_DNA"/>
</dbReference>
<keyword evidence="1" id="KW-0812">Transmembrane</keyword>
<gene>
    <name evidence="2" type="ORF">P5673_013958</name>
</gene>